<reference evidence="4 5" key="1">
    <citation type="submission" date="2019-12" db="EMBL/GenBank/DDBJ databases">
        <title>The draft genomic sequence of strain Chitinophaga oryziterrae JCM 16595.</title>
        <authorList>
            <person name="Zhang X."/>
        </authorList>
    </citation>
    <scope>NUCLEOTIDE SEQUENCE [LARGE SCALE GENOMIC DNA]</scope>
    <source>
        <strain evidence="4 5">JCM 16595</strain>
    </source>
</reference>
<keyword evidence="2 4" id="KW-0378">Hydrolase</keyword>
<protein>
    <submittedName>
        <fullName evidence="4">Glycoside hydrolase family 2</fullName>
    </submittedName>
</protein>
<accession>A0A6N8JIC1</accession>
<dbReference type="SUPFAM" id="SSF49785">
    <property type="entry name" value="Galactose-binding domain-like"/>
    <property type="match status" value="1"/>
</dbReference>
<dbReference type="GO" id="GO:0005975">
    <property type="term" value="P:carbohydrate metabolic process"/>
    <property type="evidence" value="ECO:0007669"/>
    <property type="project" value="InterPro"/>
</dbReference>
<dbReference type="Gene3D" id="2.60.120.260">
    <property type="entry name" value="Galactose-binding domain-like"/>
    <property type="match status" value="1"/>
</dbReference>
<dbReference type="NCBIfam" id="NF045579">
    <property type="entry name" value="rhamnoside_JR"/>
    <property type="match status" value="1"/>
</dbReference>
<dbReference type="CDD" id="cd03143">
    <property type="entry name" value="A4_beta-galactosidase_middle_domain"/>
    <property type="match status" value="1"/>
</dbReference>
<dbReference type="GO" id="GO:0004553">
    <property type="term" value="F:hydrolase activity, hydrolyzing O-glycosyl compounds"/>
    <property type="evidence" value="ECO:0007669"/>
    <property type="project" value="InterPro"/>
</dbReference>
<sequence>VEYKAQSLTIYPALHSMVSNVTLQIKEDTGYKTIRQFDINRGNDALNVGFSPYAPVAVSFREVKAASFRLLFDHYSTGSGVTELVLSPLPKVEKYAEKTLSKMFQSPLPYWQEYQWPVQEKVTDAGTLINPKEVLDISAFMQADGTLKWNAPEGNWVIMRTGMTPTRVTNSPASPEGIGLEIDKMSKEHIAYHFDSFMGEIIRRVPKEDRKSWKVVVQDSYETGGQNWTDALIDSFKSTYHYDPLPYLPVFKGNVVGSQDQSDRFLWDMRRFIADKVAYNYVGGLREVCHQHGLTTWLENYGHWGFPGEFLQYGGQSDEVGGEFWSEGDLGNIENRAASSSAHIYGKVKVSAESETAGGQAFGRYPADMKQRTDRFFTEGINNTLLHVYIQQPDDRKPGVSAWFGNEFNRNNTWFYDMDLFTLYLKRCNFMLQQGKYVADVAYFIGEDAPKMTGVQDPALPKGFSFDYINAEVIENRLSVKNGRFVLPDGMNYKVLVLPKLETMRPELLEKITALVKEGGIALGPKPIRTPGLRDYPEADNKLNTLAATLWGNIDTGTIKTHAYGKGMVMDRMSLEEVFSTLKILPDFNLPKGEEALFIHRKINDGDIYFLSNQKAEKISIHPTFRIQDELPELWDATTGVMRPLPQFTKDGETIQVPIELEAYESAFILFRKPKTPSKNKALLNYPLLVSSEEITTPWTVNFDTLTGGPAAPVTFNKLTDWSQSNDPRIKYYSGTAVYHNTFSLAKLTKGEHIQLNTGKVIAIAKVKINGKYVGGLWTPPYSLDITDVIKEGNNEIEISVVNTWVNRLIGDSFLPESQRRTWSIMKDYDQKSKVVAAGLSGPVMIQRNR</sequence>
<keyword evidence="5" id="KW-1185">Reference proteome</keyword>
<dbReference type="RefSeq" id="WP_157302846.1">
    <property type="nucleotide sequence ID" value="NZ_WRXO01000010.1"/>
</dbReference>
<dbReference type="Pfam" id="PF17132">
    <property type="entry name" value="Glyco_hydro_106"/>
    <property type="match status" value="1"/>
</dbReference>
<comment type="caution">
    <text evidence="4">The sequence shown here is derived from an EMBL/GenBank/DDBJ whole genome shotgun (WGS) entry which is preliminary data.</text>
</comment>
<dbReference type="Pfam" id="PF22666">
    <property type="entry name" value="Glyco_hydro_2_N2"/>
    <property type="match status" value="1"/>
</dbReference>
<dbReference type="PANTHER" id="PTHR43817:SF1">
    <property type="entry name" value="HYDROLASE, FAMILY 43, PUTATIVE (AFU_ORTHOLOGUE AFUA_3G01660)-RELATED"/>
    <property type="match status" value="1"/>
</dbReference>
<dbReference type="InterPro" id="IPR054593">
    <property type="entry name" value="Beta-mannosidase-like_N2"/>
</dbReference>
<name>A0A6N8JIC1_9BACT</name>
<evidence type="ECO:0000259" key="3">
    <source>
        <dbReference type="Pfam" id="PF22666"/>
    </source>
</evidence>
<evidence type="ECO:0000256" key="1">
    <source>
        <dbReference type="ARBA" id="ARBA00022729"/>
    </source>
</evidence>
<feature type="domain" description="Beta-mannosidase-like galactose-binding" evidence="3">
    <location>
        <begin position="729"/>
        <end position="805"/>
    </location>
</feature>
<dbReference type="AlphaFoldDB" id="A0A6N8JIC1"/>
<organism evidence="4 5">
    <name type="scientific">Chitinophaga oryziterrae</name>
    <dbReference type="NCBI Taxonomy" id="1031224"/>
    <lineage>
        <taxon>Bacteria</taxon>
        <taxon>Pseudomonadati</taxon>
        <taxon>Bacteroidota</taxon>
        <taxon>Chitinophagia</taxon>
        <taxon>Chitinophagales</taxon>
        <taxon>Chitinophagaceae</taxon>
        <taxon>Chitinophaga</taxon>
    </lineage>
</organism>
<dbReference type="OrthoDB" id="9761519at2"/>
<gene>
    <name evidence="4" type="ORF">GO495_25760</name>
</gene>
<evidence type="ECO:0000313" key="5">
    <source>
        <dbReference type="Proteomes" id="UP000468388"/>
    </source>
</evidence>
<dbReference type="PANTHER" id="PTHR43817">
    <property type="entry name" value="GLYCOSYL HYDROLASE"/>
    <property type="match status" value="1"/>
</dbReference>
<proteinExistence type="predicted"/>
<dbReference type="EMBL" id="WRXO01000010">
    <property type="protein sequence ID" value="MVT44028.1"/>
    <property type="molecule type" value="Genomic_DNA"/>
</dbReference>
<dbReference type="Proteomes" id="UP000468388">
    <property type="component" value="Unassembled WGS sequence"/>
</dbReference>
<evidence type="ECO:0000256" key="2">
    <source>
        <dbReference type="ARBA" id="ARBA00022801"/>
    </source>
</evidence>
<evidence type="ECO:0000313" key="4">
    <source>
        <dbReference type="EMBL" id="MVT44028.1"/>
    </source>
</evidence>
<dbReference type="InterPro" id="IPR008979">
    <property type="entry name" value="Galactose-bd-like_sf"/>
</dbReference>
<feature type="non-terminal residue" evidence="4">
    <location>
        <position position="1"/>
    </location>
</feature>
<keyword evidence="1" id="KW-0732">Signal</keyword>